<dbReference type="RefSeq" id="WP_036341513.1">
    <property type="nucleotide sequence ID" value="NZ_JALN02000001.1"/>
</dbReference>
<proteinExistence type="inferred from homology"/>
<dbReference type="OrthoDB" id="5902829at2"/>
<dbReference type="Gene3D" id="1.10.10.800">
    <property type="match status" value="1"/>
</dbReference>
<protein>
    <submittedName>
        <fullName evidence="4">Alpha/beta hydrolase</fullName>
    </submittedName>
</protein>
<evidence type="ECO:0000313" key="4">
    <source>
        <dbReference type="EMBL" id="KDE99160.1"/>
    </source>
</evidence>
<comment type="caution">
    <text evidence="4">The sequence shown here is derived from an EMBL/GenBank/DDBJ whole genome shotgun (WGS) entry which is preliminary data.</text>
</comment>
<keyword evidence="2 4" id="KW-0378">Hydrolase</keyword>
<dbReference type="InterPro" id="IPR029058">
    <property type="entry name" value="AB_hydrolase_fold"/>
</dbReference>
<dbReference type="STRING" id="1440774.Y900_009395"/>
<reference evidence="4" key="1">
    <citation type="submission" date="2014-05" db="EMBL/GenBank/DDBJ databases">
        <title>Genome sequence of Mycobacterium aromaticivorans strain JS19b1T (= DSM 45407T).</title>
        <authorList>
            <person name="Kwak Y."/>
            <person name="Park G.-S."/>
            <person name="Li Q.X."/>
            <person name="Lee S.-E."/>
            <person name="Shin J.-H."/>
        </authorList>
    </citation>
    <scope>NUCLEOTIDE SEQUENCE [LARGE SCALE GENOMIC DNA]</scope>
    <source>
        <strain evidence="4">JS19b1</strain>
    </source>
</reference>
<name>A0A064CFQ7_9MYCO</name>
<dbReference type="Proteomes" id="UP000022835">
    <property type="component" value="Unassembled WGS sequence"/>
</dbReference>
<dbReference type="Pfam" id="PF12146">
    <property type="entry name" value="Hydrolase_4"/>
    <property type="match status" value="1"/>
</dbReference>
<dbReference type="SUPFAM" id="SSF53474">
    <property type="entry name" value="alpha/beta-Hydrolases"/>
    <property type="match status" value="1"/>
</dbReference>
<comment type="similarity">
    <text evidence="1">Belongs to the AB hydrolase superfamily.</text>
</comment>
<evidence type="ECO:0000256" key="2">
    <source>
        <dbReference type="ARBA" id="ARBA00022801"/>
    </source>
</evidence>
<evidence type="ECO:0000259" key="3">
    <source>
        <dbReference type="Pfam" id="PF12146"/>
    </source>
</evidence>
<gene>
    <name evidence="4" type="ORF">Y900_009395</name>
</gene>
<evidence type="ECO:0000313" key="5">
    <source>
        <dbReference type="Proteomes" id="UP000022835"/>
    </source>
</evidence>
<dbReference type="EMBL" id="JALN02000001">
    <property type="protein sequence ID" value="KDE99160.1"/>
    <property type="molecule type" value="Genomic_DNA"/>
</dbReference>
<dbReference type="InterPro" id="IPR022742">
    <property type="entry name" value="Hydrolase_4"/>
</dbReference>
<dbReference type="eggNOG" id="COG1073">
    <property type="taxonomic scope" value="Bacteria"/>
</dbReference>
<dbReference type="InterPro" id="IPR050261">
    <property type="entry name" value="FrsA_esterase"/>
</dbReference>
<feature type="domain" description="Serine aminopeptidase S33" evidence="3">
    <location>
        <begin position="33"/>
        <end position="255"/>
    </location>
</feature>
<organism evidence="4 5">
    <name type="scientific">Mycolicibacterium aromaticivorans JS19b1 = JCM 16368</name>
    <dbReference type="NCBI Taxonomy" id="1440774"/>
    <lineage>
        <taxon>Bacteria</taxon>
        <taxon>Bacillati</taxon>
        <taxon>Actinomycetota</taxon>
        <taxon>Actinomycetes</taxon>
        <taxon>Mycobacteriales</taxon>
        <taxon>Mycobacteriaceae</taxon>
        <taxon>Mycolicibacterium</taxon>
    </lineage>
</organism>
<dbReference type="Gene3D" id="3.40.50.1820">
    <property type="entry name" value="alpha/beta hydrolase"/>
    <property type="match status" value="1"/>
</dbReference>
<keyword evidence="5" id="KW-1185">Reference proteome</keyword>
<accession>A0A064CFQ7</accession>
<dbReference type="PANTHER" id="PTHR22946">
    <property type="entry name" value="DIENELACTONE HYDROLASE DOMAIN-CONTAINING PROTEIN-RELATED"/>
    <property type="match status" value="1"/>
</dbReference>
<dbReference type="GO" id="GO:0052689">
    <property type="term" value="F:carboxylic ester hydrolase activity"/>
    <property type="evidence" value="ECO:0007669"/>
    <property type="project" value="UniProtKB-ARBA"/>
</dbReference>
<dbReference type="PANTHER" id="PTHR22946:SF9">
    <property type="entry name" value="POLYKETIDE TRANSFERASE AF380"/>
    <property type="match status" value="1"/>
</dbReference>
<sequence length="313" mass="33003">MTRTDVGFDSAGVRCSAWHFAGQGDSLAGPAGRPVVVMGHGFGGTKDSGLEPFAQRISAAGVDVLAFDYRGFGASEGEPRQTVSVAAQIADFEAATAAAKRLPGVDPNRIVLWGSSMSGGHVIRVAADDAKVAGVIAMTPLTSGVAVSRAAVEHRDVGQALKWTAVGLKSRIDVSRGRRPTLMPLVGRPGEPGALALDGAYESYTAMAGPTWRNEVDSAVGLQIASIRTSDAAKRLRCPLLVQVADFDRYVPAESVVKTAVLGRGQVHHYPCDHFDVWPGHDWFEKAAGDQVAFLTRTLSTSSSPDLLKSPQR</sequence>
<dbReference type="AlphaFoldDB" id="A0A064CFQ7"/>
<evidence type="ECO:0000256" key="1">
    <source>
        <dbReference type="ARBA" id="ARBA00008645"/>
    </source>
</evidence>